<feature type="transmembrane region" description="Helical" evidence="8">
    <location>
        <begin position="37"/>
        <end position="58"/>
    </location>
</feature>
<keyword evidence="7 8" id="KW-0472">Membrane</keyword>
<dbReference type="RefSeq" id="WP_331847400.1">
    <property type="nucleotide sequence ID" value="NZ_JAZHPZ010000007.1"/>
</dbReference>
<feature type="transmembrane region" description="Helical" evidence="8">
    <location>
        <begin position="337"/>
        <end position="357"/>
    </location>
</feature>
<evidence type="ECO:0000256" key="8">
    <source>
        <dbReference type="SAM" id="Phobius"/>
    </source>
</evidence>
<feature type="transmembrane region" description="Helical" evidence="8">
    <location>
        <begin position="269"/>
        <end position="294"/>
    </location>
</feature>
<keyword evidence="6 8" id="KW-1133">Transmembrane helix</keyword>
<feature type="transmembrane region" description="Helical" evidence="8">
    <location>
        <begin position="184"/>
        <end position="207"/>
    </location>
</feature>
<comment type="caution">
    <text evidence="9">The sequence shown here is derived from an EMBL/GenBank/DDBJ whole genome shotgun (WGS) entry which is preliminary data.</text>
</comment>
<dbReference type="Proteomes" id="UP001306950">
    <property type="component" value="Unassembled WGS sequence"/>
</dbReference>
<dbReference type="Pfam" id="PF03845">
    <property type="entry name" value="Spore_permease"/>
    <property type="match status" value="1"/>
</dbReference>
<gene>
    <name evidence="9" type="ORF">V3851_15170</name>
</gene>
<feature type="transmembrane region" description="Helical" evidence="8">
    <location>
        <begin position="12"/>
        <end position="31"/>
    </location>
</feature>
<proteinExistence type="inferred from homology"/>
<protein>
    <submittedName>
        <fullName evidence="9">GerAB/ArcD/ProY family transporter</fullName>
    </submittedName>
</protein>
<feature type="transmembrane region" description="Helical" evidence="8">
    <location>
        <begin position="116"/>
        <end position="132"/>
    </location>
</feature>
<evidence type="ECO:0000256" key="4">
    <source>
        <dbReference type="ARBA" id="ARBA00022544"/>
    </source>
</evidence>
<sequence>MAGKVFINPKELFSLMILFEFGTAIVVPIGLQADHAIWLAILAAIPGGILLYLLYNYLFRQYPDQIISGCIRKIVGPFLGWPLSLFILSYFLYNAARNLREGGDLLVSSTYDETPLFVINFITAFVMIYVLSKGVEVFFRMGQIYLFVILLTGIVGIVVLIFSGDMKISNILPLFDSWTSVLRTAYPSILLFPFGEIFCFMTVLPLLTDKQSSGKTGAAAVAISGLLLSLTHALQIIMIGSSIYTRSNFSLLAAISIVDIANFLQRLDALAILTLIICVFFKMSMYSYAVMAILADLLRISSPQKLAVPVGIVVLFMSIFSSWSFPEHVNEGKTGSLPLLLVVTVVIPLLLFIVHLAKKTIRRSVRRLKA</sequence>
<name>A0ABU7VTU1_9BACL</name>
<comment type="subcellular location">
    <subcellularLocation>
        <location evidence="1">Membrane</location>
        <topology evidence="1">Multi-pass membrane protein</topology>
    </subcellularLocation>
</comment>
<keyword evidence="10" id="KW-1185">Reference proteome</keyword>
<feature type="transmembrane region" description="Helical" evidence="8">
    <location>
        <begin position="144"/>
        <end position="164"/>
    </location>
</feature>
<keyword evidence="3" id="KW-0813">Transport</keyword>
<feature type="transmembrane region" description="Helical" evidence="8">
    <location>
        <begin position="78"/>
        <end position="96"/>
    </location>
</feature>
<dbReference type="InterPro" id="IPR004761">
    <property type="entry name" value="Spore_GerAB"/>
</dbReference>
<reference evidence="9 10" key="1">
    <citation type="submission" date="2024-02" db="EMBL/GenBank/DDBJ databases">
        <title>A nitrogen-fixing paenibacillus bacterium.</title>
        <authorList>
            <person name="Zhang W.L."/>
            <person name="Chen S.F."/>
        </authorList>
    </citation>
    <scope>NUCLEOTIDE SEQUENCE [LARGE SCALE GENOMIC DNA]</scope>
    <source>
        <strain evidence="9 10">M1</strain>
    </source>
</reference>
<evidence type="ECO:0000313" key="9">
    <source>
        <dbReference type="EMBL" id="MEF2967177.1"/>
    </source>
</evidence>
<evidence type="ECO:0000256" key="3">
    <source>
        <dbReference type="ARBA" id="ARBA00022448"/>
    </source>
</evidence>
<evidence type="ECO:0000256" key="1">
    <source>
        <dbReference type="ARBA" id="ARBA00004141"/>
    </source>
</evidence>
<feature type="transmembrane region" description="Helical" evidence="8">
    <location>
        <begin position="219"/>
        <end position="244"/>
    </location>
</feature>
<keyword evidence="4" id="KW-0309">Germination</keyword>
<evidence type="ECO:0000256" key="2">
    <source>
        <dbReference type="ARBA" id="ARBA00007998"/>
    </source>
</evidence>
<evidence type="ECO:0000256" key="7">
    <source>
        <dbReference type="ARBA" id="ARBA00023136"/>
    </source>
</evidence>
<comment type="similarity">
    <text evidence="2">Belongs to the amino acid-polyamine-organocation (APC) superfamily. Spore germination protein (SGP) (TC 2.A.3.9) family.</text>
</comment>
<accession>A0ABU7VTU1</accession>
<dbReference type="PANTHER" id="PTHR34975">
    <property type="entry name" value="SPORE GERMINATION PROTEIN A2"/>
    <property type="match status" value="1"/>
</dbReference>
<dbReference type="PANTHER" id="PTHR34975:SF2">
    <property type="entry name" value="SPORE GERMINATION PROTEIN A2"/>
    <property type="match status" value="1"/>
</dbReference>
<evidence type="ECO:0000256" key="6">
    <source>
        <dbReference type="ARBA" id="ARBA00022989"/>
    </source>
</evidence>
<dbReference type="NCBIfam" id="TIGR00912">
    <property type="entry name" value="2A0309"/>
    <property type="match status" value="1"/>
</dbReference>
<evidence type="ECO:0000313" key="10">
    <source>
        <dbReference type="Proteomes" id="UP001306950"/>
    </source>
</evidence>
<keyword evidence="5 8" id="KW-0812">Transmembrane</keyword>
<evidence type="ECO:0000256" key="5">
    <source>
        <dbReference type="ARBA" id="ARBA00022692"/>
    </source>
</evidence>
<organism evidence="9 10">
    <name type="scientific">Paenibacillus haidiansis</name>
    <dbReference type="NCBI Taxonomy" id="1574488"/>
    <lineage>
        <taxon>Bacteria</taxon>
        <taxon>Bacillati</taxon>
        <taxon>Bacillota</taxon>
        <taxon>Bacilli</taxon>
        <taxon>Bacillales</taxon>
        <taxon>Paenibacillaceae</taxon>
        <taxon>Paenibacillus</taxon>
    </lineage>
</organism>
<feature type="transmembrane region" description="Helical" evidence="8">
    <location>
        <begin position="306"/>
        <end position="325"/>
    </location>
</feature>
<dbReference type="EMBL" id="JAZHPZ010000007">
    <property type="protein sequence ID" value="MEF2967177.1"/>
    <property type="molecule type" value="Genomic_DNA"/>
</dbReference>